<reference evidence="2 3" key="1">
    <citation type="submission" date="2020-02" db="EMBL/GenBank/DDBJ databases">
        <title>Characterization of phylogenetic diversity of novel bifidobacterial species isolated in Czech ZOOs.</title>
        <authorList>
            <person name="Lugli G.A."/>
            <person name="Vera N.B."/>
            <person name="Ventura M."/>
        </authorList>
    </citation>
    <scope>NUCLEOTIDE SEQUENCE [LARGE SCALE GENOMIC DNA]</scope>
    <source>
        <strain evidence="2 3">DSM 109960</strain>
    </source>
</reference>
<feature type="transmembrane region" description="Helical" evidence="1">
    <location>
        <begin position="141"/>
        <end position="160"/>
    </location>
</feature>
<dbReference type="AlphaFoldDB" id="A0A7Y0ESJ3"/>
<dbReference type="InterPro" id="IPR036890">
    <property type="entry name" value="HATPase_C_sf"/>
</dbReference>
<evidence type="ECO:0000313" key="2">
    <source>
        <dbReference type="EMBL" id="NMM95630.1"/>
    </source>
</evidence>
<keyword evidence="1" id="KW-1133">Transmembrane helix</keyword>
<proteinExistence type="predicted"/>
<evidence type="ECO:0000313" key="3">
    <source>
        <dbReference type="Proteomes" id="UP000529710"/>
    </source>
</evidence>
<dbReference type="Proteomes" id="UP000529710">
    <property type="component" value="Unassembled WGS sequence"/>
</dbReference>
<name>A0A7Y0ESJ3_9BIFI</name>
<dbReference type="EMBL" id="JAAIIF010000006">
    <property type="protein sequence ID" value="NMM95630.1"/>
    <property type="molecule type" value="Genomic_DNA"/>
</dbReference>
<keyword evidence="1" id="KW-0472">Membrane</keyword>
<keyword evidence="1" id="KW-0812">Transmembrane</keyword>
<organism evidence="2 3">
    <name type="scientific">Bifidobacterium erythrocebi</name>
    <dbReference type="NCBI Taxonomy" id="2675325"/>
    <lineage>
        <taxon>Bacteria</taxon>
        <taxon>Bacillati</taxon>
        <taxon>Actinomycetota</taxon>
        <taxon>Actinomycetes</taxon>
        <taxon>Bifidobacteriales</taxon>
        <taxon>Bifidobacteriaceae</taxon>
        <taxon>Bifidobacterium</taxon>
    </lineage>
</organism>
<evidence type="ECO:0008006" key="4">
    <source>
        <dbReference type="Google" id="ProtNLM"/>
    </source>
</evidence>
<protein>
    <recommendedName>
        <fullName evidence="4">Signal transduction histidine kinase</fullName>
    </recommendedName>
</protein>
<feature type="transmembrane region" description="Helical" evidence="1">
    <location>
        <begin position="79"/>
        <end position="105"/>
    </location>
</feature>
<sequence length="368" mass="40266">MLDRLHRAVLRPTDASFFLNRKRYRAIICCVCIGISLFEWYGIFDQLFPGTMGLLIAVEYLLLLAVSVFFPVPASLICLITYVALLLSPTYAAANIVWGMLLSLFYTAFYLRRWASIGVLCMVFVAELVETKLFQDPIDSFIGAASGDIFVFCIGVLLATEERTVQAKQMEHNLQIASSLHSAITSELSSIILMARSGSKDDDTLKHIETVAQLGLDNMHSAIHTLSGGGGDNAGALRYGMEDIERYAKALDHDVHAMGFAGHLSTQPEDFSISEGAFSLARLCIKECYANIARHMAKGSDEYDIAISGSERGIRITETNPSSDNPDELVSGFGLSLLEHQLEASGGTMSYGLSGKTWRIEIHIPSGC</sequence>
<keyword evidence="3" id="KW-1185">Reference proteome</keyword>
<dbReference type="RefSeq" id="WP_169078729.1">
    <property type="nucleotide sequence ID" value="NZ_JAAIIF010000006.1"/>
</dbReference>
<gene>
    <name evidence="2" type="ORF">G1C98_0366</name>
</gene>
<dbReference type="Gene3D" id="3.30.565.10">
    <property type="entry name" value="Histidine kinase-like ATPase, C-terminal domain"/>
    <property type="match status" value="1"/>
</dbReference>
<feature type="transmembrane region" description="Helical" evidence="1">
    <location>
        <begin position="26"/>
        <end position="44"/>
    </location>
</feature>
<accession>A0A7Y0ESJ3</accession>
<evidence type="ECO:0000256" key="1">
    <source>
        <dbReference type="SAM" id="Phobius"/>
    </source>
</evidence>
<comment type="caution">
    <text evidence="2">The sequence shown here is derived from an EMBL/GenBank/DDBJ whole genome shotgun (WGS) entry which is preliminary data.</text>
</comment>